<feature type="compositionally biased region" description="Low complexity" evidence="1">
    <location>
        <begin position="102"/>
        <end position="126"/>
    </location>
</feature>
<feature type="compositionally biased region" description="Polar residues" evidence="1">
    <location>
        <begin position="127"/>
        <end position="136"/>
    </location>
</feature>
<evidence type="ECO:0000313" key="2">
    <source>
        <dbReference type="EMBL" id="CAB4221077.1"/>
    </source>
</evidence>
<sequence>MINSISSTLLNRIVEGLVRVNDIVEDKNIYGGITENERHLIKQSVNDLLESGIDYHDSVDSLVEYFKDQKYVRSINEVGVVGTVGQSAGQAQTTPPASAGQAAPSTSAGQTTPPTTAANTAPKTTTVGSAQGQTPKPAQPINPQGLAAMAQMLANAGLSSSQLGTLTNTVKQNMSGQGG</sequence>
<evidence type="ECO:0000256" key="1">
    <source>
        <dbReference type="SAM" id="MobiDB-lite"/>
    </source>
</evidence>
<dbReference type="EMBL" id="LR797503">
    <property type="protein sequence ID" value="CAB4221077.1"/>
    <property type="molecule type" value="Genomic_DNA"/>
</dbReference>
<feature type="compositionally biased region" description="Polar residues" evidence="1">
    <location>
        <begin position="87"/>
        <end position="96"/>
    </location>
</feature>
<feature type="region of interest" description="Disordered" evidence="1">
    <location>
        <begin position="87"/>
        <end position="142"/>
    </location>
</feature>
<organism evidence="2">
    <name type="scientific">uncultured Caudovirales phage</name>
    <dbReference type="NCBI Taxonomy" id="2100421"/>
    <lineage>
        <taxon>Viruses</taxon>
        <taxon>Duplodnaviria</taxon>
        <taxon>Heunggongvirae</taxon>
        <taxon>Uroviricota</taxon>
        <taxon>Caudoviricetes</taxon>
        <taxon>Peduoviridae</taxon>
        <taxon>Maltschvirus</taxon>
        <taxon>Maltschvirus maltsch</taxon>
    </lineage>
</organism>
<proteinExistence type="predicted"/>
<protein>
    <submittedName>
        <fullName evidence="2">Uncharacterized protein</fullName>
    </submittedName>
</protein>
<accession>A0A6J5T340</accession>
<reference evidence="2" key="1">
    <citation type="submission" date="2020-05" db="EMBL/GenBank/DDBJ databases">
        <authorList>
            <person name="Chiriac C."/>
            <person name="Salcher M."/>
            <person name="Ghai R."/>
            <person name="Kavagutti S V."/>
        </authorList>
    </citation>
    <scope>NUCLEOTIDE SEQUENCE</scope>
</reference>
<gene>
    <name evidence="2" type="ORF">UFOVP1636_126</name>
</gene>
<name>A0A6J5T340_9CAUD</name>